<keyword evidence="4" id="KW-1185">Reference proteome</keyword>
<evidence type="ECO:0000313" key="3">
    <source>
        <dbReference type="EMBL" id="MFC6755071.1"/>
    </source>
</evidence>
<keyword evidence="1" id="KW-0812">Transmembrane</keyword>
<dbReference type="GO" id="GO:0004175">
    <property type="term" value="F:endopeptidase activity"/>
    <property type="evidence" value="ECO:0007669"/>
    <property type="project" value="UniProtKB-ARBA"/>
</dbReference>
<name>A0ABD5SDT5_9EURY</name>
<dbReference type="InterPro" id="IPR003675">
    <property type="entry name" value="Rce1/LyrA-like_dom"/>
</dbReference>
<protein>
    <submittedName>
        <fullName evidence="3">CPBP family intramembrane glutamic endopeptidase</fullName>
        <ecNumber evidence="3">3.4.-.-</ecNumber>
    </submittedName>
</protein>
<proteinExistence type="predicted"/>
<gene>
    <name evidence="3" type="ORF">ACFQEU_16620</name>
</gene>
<feature type="transmembrane region" description="Helical" evidence="1">
    <location>
        <begin position="181"/>
        <end position="199"/>
    </location>
</feature>
<keyword evidence="1" id="KW-1133">Transmembrane helix</keyword>
<feature type="transmembrane region" description="Helical" evidence="1">
    <location>
        <begin position="119"/>
        <end position="140"/>
    </location>
</feature>
<keyword evidence="3" id="KW-0378">Hydrolase</keyword>
<comment type="caution">
    <text evidence="3">The sequence shown here is derived from an EMBL/GenBank/DDBJ whole genome shotgun (WGS) entry which is preliminary data.</text>
</comment>
<feature type="transmembrane region" description="Helical" evidence="1">
    <location>
        <begin position="206"/>
        <end position="225"/>
    </location>
</feature>
<keyword evidence="1" id="KW-0472">Membrane</keyword>
<feature type="transmembrane region" description="Helical" evidence="1">
    <location>
        <begin position="152"/>
        <end position="169"/>
    </location>
</feature>
<dbReference type="EC" id="3.4.-.-" evidence="3"/>
<evidence type="ECO:0000313" key="4">
    <source>
        <dbReference type="Proteomes" id="UP001596442"/>
    </source>
</evidence>
<dbReference type="InterPro" id="IPR052710">
    <property type="entry name" value="CAAX_protease"/>
</dbReference>
<dbReference type="Pfam" id="PF02517">
    <property type="entry name" value="Rce1-like"/>
    <property type="match status" value="1"/>
</dbReference>
<reference evidence="3 4" key="1">
    <citation type="journal article" date="2019" name="Int. J. Syst. Evol. Microbiol.">
        <title>The Global Catalogue of Microorganisms (GCM) 10K type strain sequencing project: providing services to taxonomists for standard genome sequencing and annotation.</title>
        <authorList>
            <consortium name="The Broad Institute Genomics Platform"/>
            <consortium name="The Broad Institute Genome Sequencing Center for Infectious Disease"/>
            <person name="Wu L."/>
            <person name="Ma J."/>
        </authorList>
    </citation>
    <scope>NUCLEOTIDE SEQUENCE [LARGE SCALE GENOMIC DNA]</scope>
    <source>
        <strain evidence="3 4">CGMCC 1.3239</strain>
    </source>
</reference>
<feature type="transmembrane region" description="Helical" evidence="1">
    <location>
        <begin position="80"/>
        <end position="99"/>
    </location>
</feature>
<evidence type="ECO:0000259" key="2">
    <source>
        <dbReference type="Pfam" id="PF02517"/>
    </source>
</evidence>
<dbReference type="AlphaFoldDB" id="A0ABD5SDT5"/>
<evidence type="ECO:0000256" key="1">
    <source>
        <dbReference type="SAM" id="Phobius"/>
    </source>
</evidence>
<dbReference type="Proteomes" id="UP001596442">
    <property type="component" value="Unassembled WGS sequence"/>
</dbReference>
<feature type="transmembrane region" description="Helical" evidence="1">
    <location>
        <begin position="41"/>
        <end position="60"/>
    </location>
</feature>
<dbReference type="GO" id="GO:0080120">
    <property type="term" value="P:CAAX-box protein maturation"/>
    <property type="evidence" value="ECO:0007669"/>
    <property type="project" value="UniProtKB-ARBA"/>
</dbReference>
<dbReference type="EMBL" id="JBHSWW010000513">
    <property type="protein sequence ID" value="MFC6755071.1"/>
    <property type="molecule type" value="Genomic_DNA"/>
</dbReference>
<dbReference type="RefSeq" id="WP_379783948.1">
    <property type="nucleotide sequence ID" value="NZ_JBHSWW010000513.1"/>
</dbReference>
<dbReference type="PANTHER" id="PTHR36435:SF1">
    <property type="entry name" value="CAAX AMINO TERMINAL PROTEASE FAMILY PROTEIN"/>
    <property type="match status" value="1"/>
</dbReference>
<organism evidence="3 4">
    <name type="scientific">Halorubrum tibetense</name>
    <dbReference type="NCBI Taxonomy" id="175631"/>
    <lineage>
        <taxon>Archaea</taxon>
        <taxon>Methanobacteriati</taxon>
        <taxon>Methanobacteriota</taxon>
        <taxon>Stenosarchaea group</taxon>
        <taxon>Halobacteria</taxon>
        <taxon>Halobacteriales</taxon>
        <taxon>Haloferacaceae</taxon>
        <taxon>Halorubrum</taxon>
    </lineage>
</organism>
<accession>A0ABD5SDT5</accession>
<feature type="domain" description="CAAX prenyl protease 2/Lysostaphin resistance protein A-like" evidence="2">
    <location>
        <begin position="122"/>
        <end position="218"/>
    </location>
</feature>
<dbReference type="PANTHER" id="PTHR36435">
    <property type="entry name" value="SLR1288 PROTEIN"/>
    <property type="match status" value="1"/>
</dbReference>
<sequence length="228" mass="23958">MASALFAVLLALLVASAVTQPASTLAVRAGLVVEGGNGWQLLRTIVQFGGFLLAALAYLAITDEWDLFRLSRLSRRDAGLVVSVAVALLVFQYAALFGLQLAGLGTARNQATVPGGDPIIYYLAMIAVSLLVVGPVEELLFRGVVQGGIRRAFDALPAILIASLLFGLIHLPGVDGSPAEQWAYVGIAATLGCVLGLLYERTDNVLIPGLAHGLYNAMIYVVLLVDSL</sequence>